<dbReference type="AlphaFoldDB" id="A0A137P0Z6"/>
<sequence>MGTNLNSDWKLLNIEGDAAYIVQFPILSKPKLINMQGDCISRVYNDELNSMLRYIGLYEFNQIFSLKYSSECNEFLFSPLKNRLKHEQVNWTWRICRSSECVMLIDKETSELIIKVERSGKFGDQLAQISSTLI</sequence>
<dbReference type="EMBL" id="KQ964563">
    <property type="protein sequence ID" value="KXN68733.1"/>
    <property type="molecule type" value="Genomic_DNA"/>
</dbReference>
<keyword evidence="2" id="KW-1185">Reference proteome</keyword>
<dbReference type="Proteomes" id="UP000070444">
    <property type="component" value="Unassembled WGS sequence"/>
</dbReference>
<proteinExistence type="predicted"/>
<protein>
    <submittedName>
        <fullName evidence="1">Uncharacterized protein</fullName>
    </submittedName>
</protein>
<evidence type="ECO:0000313" key="1">
    <source>
        <dbReference type="EMBL" id="KXN68733.1"/>
    </source>
</evidence>
<gene>
    <name evidence="1" type="ORF">CONCODRAFT_8943</name>
</gene>
<name>A0A137P0Z6_CONC2</name>
<reference evidence="1 2" key="1">
    <citation type="journal article" date="2015" name="Genome Biol. Evol.">
        <title>Phylogenomic analyses indicate that early fungi evolved digesting cell walls of algal ancestors of land plants.</title>
        <authorList>
            <person name="Chang Y."/>
            <person name="Wang S."/>
            <person name="Sekimoto S."/>
            <person name="Aerts A.L."/>
            <person name="Choi C."/>
            <person name="Clum A."/>
            <person name="LaButti K.M."/>
            <person name="Lindquist E.A."/>
            <person name="Yee Ngan C."/>
            <person name="Ohm R.A."/>
            <person name="Salamov A.A."/>
            <person name="Grigoriev I.V."/>
            <person name="Spatafora J.W."/>
            <person name="Berbee M.L."/>
        </authorList>
    </citation>
    <scope>NUCLEOTIDE SEQUENCE [LARGE SCALE GENOMIC DNA]</scope>
    <source>
        <strain evidence="1 2">NRRL 28638</strain>
    </source>
</reference>
<evidence type="ECO:0000313" key="2">
    <source>
        <dbReference type="Proteomes" id="UP000070444"/>
    </source>
</evidence>
<accession>A0A137P0Z6</accession>
<organism evidence="1 2">
    <name type="scientific">Conidiobolus coronatus (strain ATCC 28846 / CBS 209.66 / NRRL 28638)</name>
    <name type="common">Delacroixia coronata</name>
    <dbReference type="NCBI Taxonomy" id="796925"/>
    <lineage>
        <taxon>Eukaryota</taxon>
        <taxon>Fungi</taxon>
        <taxon>Fungi incertae sedis</taxon>
        <taxon>Zoopagomycota</taxon>
        <taxon>Entomophthoromycotina</taxon>
        <taxon>Entomophthoromycetes</taxon>
        <taxon>Entomophthorales</taxon>
        <taxon>Ancylistaceae</taxon>
        <taxon>Conidiobolus</taxon>
    </lineage>
</organism>